<evidence type="ECO:0000256" key="1">
    <source>
        <dbReference type="ARBA" id="ARBA00004229"/>
    </source>
</evidence>
<keyword evidence="7 8" id="KW-0694">RNA-binding</keyword>
<dbReference type="GO" id="GO:0008380">
    <property type="term" value="P:RNA splicing"/>
    <property type="evidence" value="ECO:0007669"/>
    <property type="project" value="UniProtKB-UniRule"/>
</dbReference>
<comment type="subcellular location">
    <subcellularLocation>
        <location evidence="1 8">Plastid</location>
        <location evidence="1 8">Chloroplast</location>
    </subcellularLocation>
</comment>
<evidence type="ECO:0000256" key="2">
    <source>
        <dbReference type="ARBA" id="ARBA00006621"/>
    </source>
</evidence>
<keyword evidence="3 9" id="KW-0150">Chloroplast</keyword>
<evidence type="ECO:0000256" key="5">
    <source>
        <dbReference type="ARBA" id="ARBA00022664"/>
    </source>
</evidence>
<dbReference type="GO" id="GO:0006397">
    <property type="term" value="P:mRNA processing"/>
    <property type="evidence" value="ECO:0007669"/>
    <property type="project" value="UniProtKB-KW"/>
</dbReference>
<evidence type="ECO:0000256" key="7">
    <source>
        <dbReference type="ARBA" id="ARBA00022884"/>
    </source>
</evidence>
<keyword evidence="6 8" id="KW-0819">tRNA processing</keyword>
<dbReference type="GO" id="GO:0008033">
    <property type="term" value="P:tRNA processing"/>
    <property type="evidence" value="ECO:0007669"/>
    <property type="project" value="UniProtKB-KW"/>
</dbReference>
<dbReference type="GO" id="GO:0009507">
    <property type="term" value="C:chloroplast"/>
    <property type="evidence" value="ECO:0007669"/>
    <property type="project" value="UniProtKB-SubCell"/>
</dbReference>
<sequence length="499" mass="60086">MDKFQVYLELDRSRQHDFLYPLIFREYIYTLAYDHGLNSSILVENLGYDNKSSLLIVKRLITRMYQQNHLIISSNDSNKNKFWGYNKNLYSQIISEGFAVSVEIPFSLQLISSLEEAEIIKSYNLRSIHSIFTFFEERFPYLNYVSDVRIPYPIHLEILVQTLRYWVKDASSFHLLRLFLYEYCNWNSLITPKKRIYTFSKINPRLFLFLYNFYVCEYESLFLFLRNKSSYLRLTSSGVLFERINFYAKIEDFIEVFDKDFPSTLWFFKDPFIHYVRYKGKLILASKNMPFLMTKWKYYLILLCQCHFYVWSQPGKIHRNQLSEHSFYFLGYFSNVRLNPSVVRSQMLENSFIISNTMKKLDTIIPIIPLIRSLSKARFCNILGHPISKPVWADSSDFDIIERFLRICRNLSHYYNGSSKKKSLYRIKYILRLSCIKTLARKHKSTVRVFLKRLGSELLEEFFTEEEEILSLIFPRASSTFQRLYRGRIWYLDIFYFHQ</sequence>
<dbReference type="Pfam" id="PF01348">
    <property type="entry name" value="Intron_maturas2"/>
    <property type="match status" value="1"/>
</dbReference>
<protein>
    <recommendedName>
        <fullName evidence="8">Maturase K</fullName>
    </recommendedName>
    <alternativeName>
        <fullName evidence="8">Intron maturase</fullName>
    </alternativeName>
</protein>
<comment type="function">
    <text evidence="8 9">Usually encoded in the trnK tRNA gene intron. Probably assists in splicing its own and other chloroplast group II introns.</text>
</comment>
<evidence type="ECO:0000313" key="12">
    <source>
        <dbReference type="EMBL" id="ACC62955.1"/>
    </source>
</evidence>
<reference evidence="14" key="3">
    <citation type="journal article" date="2021" name="Planta">
        <title>Plastome evolution in the Caesalpinia group (Leguminosae) and its application in phylogenomics and populations genetics.</title>
        <authorList>
            <person name="Aecyo P."/>
            <person name="Marques A."/>
            <person name="Huettel B."/>
            <person name="Silva A."/>
            <person name="Esposito T."/>
            <person name="Ribeiro E."/>
            <person name="Leal I.R."/>
            <person name="Gagnon E."/>
            <person name="Souza G."/>
            <person name="Pedrosa-Harand A."/>
        </authorList>
    </citation>
    <scope>NUCLEOTIDE SEQUENCE</scope>
</reference>
<evidence type="ECO:0000256" key="9">
    <source>
        <dbReference type="RuleBase" id="RU004226"/>
    </source>
</evidence>
<dbReference type="EMBL" id="EU361906">
    <property type="protein sequence ID" value="ACC62955.1"/>
    <property type="molecule type" value="Genomic_DNA"/>
</dbReference>
<evidence type="ECO:0000313" key="13">
    <source>
        <dbReference type="EMBL" id="AOT22028.1"/>
    </source>
</evidence>
<organism evidence="12">
    <name type="scientific">Caesalpinia pulcherrima</name>
    <name type="common">Pride-of-Barbados</name>
    <name type="synonym">Poinciana pulcherrima</name>
    <dbReference type="NCBI Taxonomy" id="53846"/>
    <lineage>
        <taxon>Eukaryota</taxon>
        <taxon>Viridiplantae</taxon>
        <taxon>Streptophyta</taxon>
        <taxon>Embryophyta</taxon>
        <taxon>Tracheophyta</taxon>
        <taxon>Spermatophyta</taxon>
        <taxon>Magnoliopsida</taxon>
        <taxon>eudicotyledons</taxon>
        <taxon>Gunneridae</taxon>
        <taxon>Pentapetalae</taxon>
        <taxon>rosids</taxon>
        <taxon>fabids</taxon>
        <taxon>Fabales</taxon>
        <taxon>Fabaceae</taxon>
        <taxon>Caesalpinioideae</taxon>
        <taxon>Caesalpinia clade</taxon>
        <taxon>Caesalpinia</taxon>
    </lineage>
</organism>
<evidence type="ECO:0000259" key="11">
    <source>
        <dbReference type="Pfam" id="PF01824"/>
    </source>
</evidence>
<dbReference type="InterPro" id="IPR002866">
    <property type="entry name" value="Maturase_MatK"/>
</dbReference>
<dbReference type="GO" id="GO:0003723">
    <property type="term" value="F:RNA binding"/>
    <property type="evidence" value="ECO:0007669"/>
    <property type="project" value="UniProtKB-KW"/>
</dbReference>
<dbReference type="EMBL" id="KX176820">
    <property type="protein sequence ID" value="AOT22028.1"/>
    <property type="molecule type" value="Genomic_DNA"/>
</dbReference>
<comment type="similarity">
    <text evidence="2 8">Belongs to the intron maturase 2 family. MatK subfamily.</text>
</comment>
<evidence type="ECO:0000256" key="4">
    <source>
        <dbReference type="ARBA" id="ARBA00022640"/>
    </source>
</evidence>
<dbReference type="AlphaFoldDB" id="B3TP71"/>
<feature type="domain" description="Domain X" evidence="10">
    <location>
        <begin position="358"/>
        <end position="469"/>
    </location>
</feature>
<name>B3TP71_CAEPU</name>
<evidence type="ECO:0000256" key="8">
    <source>
        <dbReference type="HAMAP-Rule" id="MF_01390"/>
    </source>
</evidence>
<dbReference type="Pfam" id="PF01824">
    <property type="entry name" value="MatK_N"/>
    <property type="match status" value="1"/>
</dbReference>
<keyword evidence="5 8" id="KW-0507">mRNA processing</keyword>
<gene>
    <name evidence="8 12" type="primary">matK</name>
</gene>
<reference evidence="12" key="1">
    <citation type="journal article" date="2008" name="Can. J. Bot.">
        <title>Phylogenetic patterns and diversification in caesalpinioid legumes.</title>
        <authorList>
            <person name="Bruneau A."/>
            <person name="Mercure M."/>
            <person name="Lewis G.P."/>
            <person name="Herendeen P.S."/>
        </authorList>
    </citation>
    <scope>NUCLEOTIDE SEQUENCE</scope>
</reference>
<dbReference type="InterPro" id="IPR024937">
    <property type="entry name" value="Domain_X"/>
</dbReference>
<dbReference type="InterPro" id="IPR024942">
    <property type="entry name" value="Maturase_MatK_N"/>
</dbReference>
<dbReference type="EMBL" id="MZ441391">
    <property type="protein sequence ID" value="QXO89400.1"/>
    <property type="molecule type" value="Genomic_DNA"/>
</dbReference>
<evidence type="ECO:0000259" key="10">
    <source>
        <dbReference type="Pfam" id="PF01348"/>
    </source>
</evidence>
<accession>B3TP71</accession>
<reference evidence="13" key="2">
    <citation type="journal article" date="2016" name="PhytoKeys">
        <title>A new generic system for the pantropical Caesalpinia group (Leguminosae).</title>
        <authorList>
            <person name="Gagnon E."/>
            <person name="Bruneau A."/>
            <person name="Hughes C.E."/>
            <person name="de Queiroz L.P."/>
            <person name="Lewis G.P."/>
        </authorList>
    </citation>
    <scope>NUCLEOTIDE SEQUENCE</scope>
</reference>
<evidence type="ECO:0000256" key="3">
    <source>
        <dbReference type="ARBA" id="ARBA00022528"/>
    </source>
</evidence>
<keyword evidence="4 9" id="KW-0934">Plastid</keyword>
<evidence type="ECO:0000313" key="14">
    <source>
        <dbReference type="EMBL" id="QXO89400.1"/>
    </source>
</evidence>
<proteinExistence type="inferred from homology"/>
<dbReference type="PANTHER" id="PTHR34811:SF1">
    <property type="entry name" value="MATURASE K"/>
    <property type="match status" value="1"/>
</dbReference>
<feature type="domain" description="Maturase MatK N-terminal" evidence="11">
    <location>
        <begin position="1"/>
        <end position="331"/>
    </location>
</feature>
<geneLocation type="chloroplast" evidence="12"/>
<dbReference type="PANTHER" id="PTHR34811">
    <property type="entry name" value="MATURASE K"/>
    <property type="match status" value="1"/>
</dbReference>
<evidence type="ECO:0000256" key="6">
    <source>
        <dbReference type="ARBA" id="ARBA00022694"/>
    </source>
</evidence>
<dbReference type="HAMAP" id="MF_01390">
    <property type="entry name" value="MatK"/>
    <property type="match status" value="1"/>
</dbReference>